<dbReference type="PROSITE" id="PS50853">
    <property type="entry name" value="FN3"/>
    <property type="match status" value="1"/>
</dbReference>
<dbReference type="InterPro" id="IPR013783">
    <property type="entry name" value="Ig-like_fold"/>
</dbReference>
<dbReference type="SUPFAM" id="SSF49265">
    <property type="entry name" value="Fibronectin type III"/>
    <property type="match status" value="1"/>
</dbReference>
<proteinExistence type="predicted"/>
<dbReference type="InterPro" id="IPR003961">
    <property type="entry name" value="FN3_dom"/>
</dbReference>
<dbReference type="Proteomes" id="UP000436858">
    <property type="component" value="Unassembled WGS sequence"/>
</dbReference>
<dbReference type="InterPro" id="IPR011050">
    <property type="entry name" value="Pectin_lyase_fold/virulence"/>
</dbReference>
<sequence>MNLLKLMTVGCLLSCFSGLMTSCSDDDDAGSKVLLRPVTAMEIVQNKAYLSWKSVEGATEYIVEVYKVVDKGEELYKTETVPGDRSSCVIDLDWEENYKFKVKCEGNGRLSGYWETEVTGILYRPLSIELGEARTIDTQALISWTPNDTVVITALTAVPMGLETVNSQDIKVYNVSSEEYLAGSKIIDDLTPETSYRVSLYSGEEQNSDTYQARIEVKTAVTENLDEDYGTANRIDLRNEAFDPDYFNKLDWNSLAEGTTFVLPAGKTYVLNSGETVIEFAHSVHFVTPQTLEDYPTFSFDNAFRIVEGGVVDKVTFKRINLRASKSLSEVADNSLSGKQVICPESDVFLINTIDFTNCYIENFRSIVRSKKATGNVGAIAFKECTINAIGNQGIVSTDGKNGNYINDVSFDECTITNICGIADLRNSSSGKSISITNTTFCYAPMENSFLFRVDPSIAVKIENCVFGGSMKIDGKLPKFNELGSGGQDDYTGVYPFSSVNSFQANDRTSSKGNLGLSDSKMSTTTLFTAPGTNNFKLNELFTGCSSVGASKWRR</sequence>
<dbReference type="RefSeq" id="WP_011109114.1">
    <property type="nucleotide sequence ID" value="NZ_CAXKYD010000002.1"/>
</dbReference>
<gene>
    <name evidence="1" type="ORF">GAN91_00380</name>
</gene>
<dbReference type="AlphaFoldDB" id="A0A0P0FSA3"/>
<dbReference type="SUPFAM" id="SSF51126">
    <property type="entry name" value="Pectin lyase-like"/>
    <property type="match status" value="1"/>
</dbReference>
<protein>
    <submittedName>
        <fullName evidence="1">Fibronectin type III domain-containing protein</fullName>
    </submittedName>
</protein>
<name>A0A0P0FSA3_BACT4</name>
<evidence type="ECO:0000313" key="1">
    <source>
        <dbReference type="EMBL" id="KAB4487895.1"/>
    </source>
</evidence>
<dbReference type="InterPro" id="IPR036116">
    <property type="entry name" value="FN3_sf"/>
</dbReference>
<dbReference type="Gene3D" id="2.60.40.10">
    <property type="entry name" value="Immunoglobulins"/>
    <property type="match status" value="1"/>
</dbReference>
<reference evidence="1 2" key="1">
    <citation type="journal article" date="2019" name="Nat. Med.">
        <title>A library of human gut bacterial isolates paired with longitudinal multiomics data enables mechanistic microbiome research.</title>
        <authorList>
            <person name="Poyet M."/>
            <person name="Groussin M."/>
            <person name="Gibbons S.M."/>
            <person name="Avila-Pacheco J."/>
            <person name="Jiang X."/>
            <person name="Kearney S.M."/>
            <person name="Perrotta A.R."/>
            <person name="Berdy B."/>
            <person name="Zhao S."/>
            <person name="Lieberman T.D."/>
            <person name="Swanson P.K."/>
            <person name="Smith M."/>
            <person name="Roesemann S."/>
            <person name="Alexander J.E."/>
            <person name="Rich S.A."/>
            <person name="Livny J."/>
            <person name="Vlamakis H."/>
            <person name="Clish C."/>
            <person name="Bullock K."/>
            <person name="Deik A."/>
            <person name="Scott J."/>
            <person name="Pierce K.A."/>
            <person name="Xavier R.J."/>
            <person name="Alm E.J."/>
        </authorList>
    </citation>
    <scope>NUCLEOTIDE SEQUENCE [LARGE SCALE GENOMIC DNA]</scope>
    <source>
        <strain evidence="1 2">BIOML-A162</strain>
    </source>
</reference>
<comment type="caution">
    <text evidence="1">The sequence shown here is derived from an EMBL/GenBank/DDBJ whole genome shotgun (WGS) entry which is preliminary data.</text>
</comment>
<evidence type="ECO:0000313" key="2">
    <source>
        <dbReference type="Proteomes" id="UP000436858"/>
    </source>
</evidence>
<organism evidence="1 2">
    <name type="scientific">Bacteroides thetaiotaomicron</name>
    <dbReference type="NCBI Taxonomy" id="818"/>
    <lineage>
        <taxon>Bacteria</taxon>
        <taxon>Pseudomonadati</taxon>
        <taxon>Bacteroidota</taxon>
        <taxon>Bacteroidia</taxon>
        <taxon>Bacteroidales</taxon>
        <taxon>Bacteroidaceae</taxon>
        <taxon>Bacteroides</taxon>
    </lineage>
</organism>
<accession>A0A0P0FSA3</accession>
<dbReference type="KEGG" id="btho:Btheta7330_04103"/>
<dbReference type="PROSITE" id="PS51257">
    <property type="entry name" value="PROKAR_LIPOPROTEIN"/>
    <property type="match status" value="1"/>
</dbReference>
<dbReference type="GeneID" id="60925295"/>
<dbReference type="EMBL" id="WCRY01000001">
    <property type="protein sequence ID" value="KAB4487895.1"/>
    <property type="molecule type" value="Genomic_DNA"/>
</dbReference>